<evidence type="ECO:0000313" key="1">
    <source>
        <dbReference type="EMBL" id="DAF54232.1"/>
    </source>
</evidence>
<dbReference type="EMBL" id="BK032675">
    <property type="protein sequence ID" value="DAF54232.1"/>
    <property type="molecule type" value="Genomic_DNA"/>
</dbReference>
<name>A0A8S5STG0_9CAUD</name>
<proteinExistence type="predicted"/>
<protein>
    <submittedName>
        <fullName evidence="1">Uncharacterized protein</fullName>
    </submittedName>
</protein>
<sequence length="40" mass="4828">MKKVTKLHRLHVKRVLIYTKIFFCKTKTPLICARENRVTL</sequence>
<organism evidence="1">
    <name type="scientific">Siphoviridae sp. ct8hB11</name>
    <dbReference type="NCBI Taxonomy" id="2827790"/>
    <lineage>
        <taxon>Viruses</taxon>
        <taxon>Duplodnaviria</taxon>
        <taxon>Heunggongvirae</taxon>
        <taxon>Uroviricota</taxon>
        <taxon>Caudoviricetes</taxon>
    </lineage>
</organism>
<reference evidence="1" key="1">
    <citation type="journal article" date="2021" name="Proc. Natl. Acad. Sci. U.S.A.">
        <title>A Catalog of Tens of Thousands of Viruses from Human Metagenomes Reveals Hidden Associations with Chronic Diseases.</title>
        <authorList>
            <person name="Tisza M.J."/>
            <person name="Buck C.B."/>
        </authorList>
    </citation>
    <scope>NUCLEOTIDE SEQUENCE</scope>
    <source>
        <strain evidence="1">Ct8hB11</strain>
    </source>
</reference>
<accession>A0A8S5STG0</accession>